<protein>
    <recommendedName>
        <fullName evidence="3">YdbS-like PH domain-containing protein</fullName>
    </recommendedName>
</protein>
<evidence type="ECO:0000256" key="1">
    <source>
        <dbReference type="SAM" id="MobiDB-lite"/>
    </source>
</evidence>
<keyword evidence="2" id="KW-0812">Transmembrane</keyword>
<feature type="transmembrane region" description="Helical" evidence="2">
    <location>
        <begin position="20"/>
        <end position="44"/>
    </location>
</feature>
<evidence type="ECO:0000313" key="4">
    <source>
        <dbReference type="EMBL" id="QBF45696.1"/>
    </source>
</evidence>
<dbReference type="KEGG" id="jli:EXU32_05120"/>
<dbReference type="InterPro" id="IPR014529">
    <property type="entry name" value="UCP026631"/>
</dbReference>
<keyword evidence="2" id="KW-1133">Transmembrane helix</keyword>
<dbReference type="STRING" id="1216970.GCA_001570985_00481"/>
<reference evidence="4 5" key="1">
    <citation type="submission" date="2019-02" db="EMBL/GenBank/DDBJ databases">
        <title>Genomic data mining of an Antarctic deep-sea actinobacterium, Janibacterlimosus P3-3-X1.</title>
        <authorList>
            <person name="Liao L."/>
            <person name="Chen B."/>
        </authorList>
    </citation>
    <scope>NUCLEOTIDE SEQUENCE [LARGE SCALE GENOMIC DNA]</scope>
    <source>
        <strain evidence="4 5">P3-3-X1</strain>
    </source>
</reference>
<name>A0A4P6MS90_9MICO</name>
<proteinExistence type="predicted"/>
<sequence length="491" mass="51647">MTDEGFVRVHPLSPFVRGGLIVLGVLGYLVSQQIDTITAAIAGIDDGGGEGGGRWVLVQVGVLVVVVLGAVVLGLASWWFTRYRLGEDSIEMHTGALFRQHRQVRYDRIQAVDVVRPLLARLTGLAEVRVESAGGGDSHLSIAYLPLAEAEAVRARLLGLAERGAAASGPPAPVDGDGPTASALPGAPQAPAPQAPATQHLLSVPPARVVASVLLSGEAIVVVVVAAVAVVLGVAGLGPAVGGMVPLLVVSGGRALMRLTRWWGLTVGLRGSTLTSQRGLTDTRTSSVPLHRVQAVAITQPWLWRRQGWWSLEVNVAGAEIGSASEGASDSDLVPVATTAEVMRLLAVLTGDPTTTAAAASLMGGTPQDFVGQPSRARRLHPFAHRRIGYLAGERAVMTRGGWLDHTIQVVPWGRIQSMTLTQGPLSRRMDLASVHFVSTVGPVSPHVSHLDRAAAERLRSRTETLASRSRRGEPEGSACFPRPDTVDCDR</sequence>
<accession>A0A4P6MS90</accession>
<dbReference type="EMBL" id="CP036164">
    <property type="protein sequence ID" value="QBF45696.1"/>
    <property type="molecule type" value="Genomic_DNA"/>
</dbReference>
<dbReference type="PANTHER" id="PTHR34473">
    <property type="entry name" value="UPF0699 TRANSMEMBRANE PROTEIN YDBS"/>
    <property type="match status" value="1"/>
</dbReference>
<keyword evidence="2" id="KW-0472">Membrane</keyword>
<evidence type="ECO:0000256" key="2">
    <source>
        <dbReference type="SAM" id="Phobius"/>
    </source>
</evidence>
<dbReference type="PANTHER" id="PTHR34473:SF2">
    <property type="entry name" value="UPF0699 TRANSMEMBRANE PROTEIN YDBT"/>
    <property type="match status" value="1"/>
</dbReference>
<dbReference type="Proteomes" id="UP000290408">
    <property type="component" value="Chromosome"/>
</dbReference>
<gene>
    <name evidence="4" type="ORF">EXU32_05120</name>
</gene>
<feature type="domain" description="YdbS-like PH" evidence="3">
    <location>
        <begin position="386"/>
        <end position="460"/>
    </location>
</feature>
<organism evidence="4 5">
    <name type="scientific">Janibacter limosus</name>
    <dbReference type="NCBI Taxonomy" id="53458"/>
    <lineage>
        <taxon>Bacteria</taxon>
        <taxon>Bacillati</taxon>
        <taxon>Actinomycetota</taxon>
        <taxon>Actinomycetes</taxon>
        <taxon>Micrococcales</taxon>
        <taxon>Intrasporangiaceae</taxon>
        <taxon>Janibacter</taxon>
    </lineage>
</organism>
<dbReference type="Pfam" id="PF03703">
    <property type="entry name" value="bPH_2"/>
    <property type="match status" value="3"/>
</dbReference>
<feature type="region of interest" description="Disordered" evidence="1">
    <location>
        <begin position="464"/>
        <end position="491"/>
    </location>
</feature>
<dbReference type="RefSeq" id="WP_130628932.1">
    <property type="nucleotide sequence ID" value="NZ_CP036164.1"/>
</dbReference>
<evidence type="ECO:0000259" key="3">
    <source>
        <dbReference type="Pfam" id="PF03703"/>
    </source>
</evidence>
<feature type="region of interest" description="Disordered" evidence="1">
    <location>
        <begin position="167"/>
        <end position="197"/>
    </location>
</feature>
<feature type="transmembrane region" description="Helical" evidence="2">
    <location>
        <begin position="209"/>
        <end position="234"/>
    </location>
</feature>
<feature type="domain" description="YdbS-like PH" evidence="3">
    <location>
        <begin position="266"/>
        <end position="319"/>
    </location>
</feature>
<dbReference type="PIRSF" id="PIRSF026631">
    <property type="entry name" value="UCP026631"/>
    <property type="match status" value="1"/>
</dbReference>
<evidence type="ECO:0000313" key="5">
    <source>
        <dbReference type="Proteomes" id="UP000290408"/>
    </source>
</evidence>
<feature type="transmembrane region" description="Helical" evidence="2">
    <location>
        <begin position="56"/>
        <end position="80"/>
    </location>
</feature>
<dbReference type="InterPro" id="IPR005182">
    <property type="entry name" value="YdbS-like_PH"/>
</dbReference>
<dbReference type="AlphaFoldDB" id="A0A4P6MS90"/>
<dbReference type="OrthoDB" id="3190163at2"/>
<keyword evidence="5" id="KW-1185">Reference proteome</keyword>
<feature type="domain" description="YdbS-like PH" evidence="3">
    <location>
        <begin position="78"/>
        <end position="156"/>
    </location>
</feature>